<keyword evidence="3 6" id="KW-0238">DNA-binding</keyword>
<dbReference type="RefSeq" id="WP_310255451.1">
    <property type="nucleotide sequence ID" value="NZ_JAVDWA010000001.1"/>
</dbReference>
<reference evidence="6 7" key="1">
    <citation type="submission" date="2023-07" db="EMBL/GenBank/DDBJ databases">
        <title>Sorghum-associated microbial communities from plants grown in Nebraska, USA.</title>
        <authorList>
            <person name="Schachtman D."/>
        </authorList>
    </citation>
    <scope>NUCLEOTIDE SEQUENCE [LARGE SCALE GENOMIC DNA]</scope>
    <source>
        <strain evidence="6 7">BE211</strain>
    </source>
</reference>
<evidence type="ECO:0000259" key="5">
    <source>
        <dbReference type="PROSITE" id="PS50931"/>
    </source>
</evidence>
<dbReference type="Gene3D" id="3.40.190.290">
    <property type="match status" value="1"/>
</dbReference>
<dbReference type="PANTHER" id="PTHR30126:SF40">
    <property type="entry name" value="HTH-TYPE TRANSCRIPTIONAL REGULATOR GLTR"/>
    <property type="match status" value="1"/>
</dbReference>
<accession>A0ABU1TV77</accession>
<dbReference type="Proteomes" id="UP001258181">
    <property type="component" value="Unassembled WGS sequence"/>
</dbReference>
<keyword evidence="4" id="KW-0804">Transcription</keyword>
<proteinExistence type="inferred from homology"/>
<keyword evidence="7" id="KW-1185">Reference proteome</keyword>
<dbReference type="InterPro" id="IPR036390">
    <property type="entry name" value="WH_DNA-bd_sf"/>
</dbReference>
<comment type="caution">
    <text evidence="6">The sequence shown here is derived from an EMBL/GenBank/DDBJ whole genome shotgun (WGS) entry which is preliminary data.</text>
</comment>
<gene>
    <name evidence="6" type="ORF">J2X07_000070</name>
</gene>
<dbReference type="PANTHER" id="PTHR30126">
    <property type="entry name" value="HTH-TYPE TRANSCRIPTIONAL REGULATOR"/>
    <property type="match status" value="1"/>
</dbReference>
<evidence type="ECO:0000313" key="6">
    <source>
        <dbReference type="EMBL" id="MDR7071095.1"/>
    </source>
</evidence>
<name>A0ABU1TV77_9BACL</name>
<evidence type="ECO:0000256" key="1">
    <source>
        <dbReference type="ARBA" id="ARBA00009437"/>
    </source>
</evidence>
<protein>
    <submittedName>
        <fullName evidence="6">DNA-binding transcriptional LysR family regulator</fullName>
    </submittedName>
</protein>
<dbReference type="SUPFAM" id="SSF53850">
    <property type="entry name" value="Periplasmic binding protein-like II"/>
    <property type="match status" value="1"/>
</dbReference>
<evidence type="ECO:0000256" key="2">
    <source>
        <dbReference type="ARBA" id="ARBA00023015"/>
    </source>
</evidence>
<evidence type="ECO:0000256" key="4">
    <source>
        <dbReference type="ARBA" id="ARBA00023163"/>
    </source>
</evidence>
<evidence type="ECO:0000256" key="3">
    <source>
        <dbReference type="ARBA" id="ARBA00023125"/>
    </source>
</evidence>
<comment type="similarity">
    <text evidence="1">Belongs to the LysR transcriptional regulatory family.</text>
</comment>
<dbReference type="PROSITE" id="PS50931">
    <property type="entry name" value="HTH_LYSR"/>
    <property type="match status" value="1"/>
</dbReference>
<organism evidence="6 7">
    <name type="scientific">Fictibacillus barbaricus</name>
    <dbReference type="NCBI Taxonomy" id="182136"/>
    <lineage>
        <taxon>Bacteria</taxon>
        <taxon>Bacillati</taxon>
        <taxon>Bacillota</taxon>
        <taxon>Bacilli</taxon>
        <taxon>Bacillales</taxon>
        <taxon>Fictibacillaceae</taxon>
        <taxon>Fictibacillus</taxon>
    </lineage>
</organism>
<dbReference type="PRINTS" id="PR00039">
    <property type="entry name" value="HTHLYSR"/>
</dbReference>
<dbReference type="InterPro" id="IPR000847">
    <property type="entry name" value="LysR_HTH_N"/>
</dbReference>
<dbReference type="Gene3D" id="1.10.10.10">
    <property type="entry name" value="Winged helix-like DNA-binding domain superfamily/Winged helix DNA-binding domain"/>
    <property type="match status" value="1"/>
</dbReference>
<dbReference type="Pfam" id="PF03466">
    <property type="entry name" value="LysR_substrate"/>
    <property type="match status" value="1"/>
</dbReference>
<feature type="domain" description="HTH lysR-type" evidence="5">
    <location>
        <begin position="1"/>
        <end position="58"/>
    </location>
</feature>
<dbReference type="EMBL" id="JAVDWA010000001">
    <property type="protein sequence ID" value="MDR7071095.1"/>
    <property type="molecule type" value="Genomic_DNA"/>
</dbReference>
<dbReference type="InterPro" id="IPR005119">
    <property type="entry name" value="LysR_subst-bd"/>
</dbReference>
<dbReference type="SUPFAM" id="SSF46785">
    <property type="entry name" value="Winged helix' DNA-binding domain"/>
    <property type="match status" value="1"/>
</dbReference>
<dbReference type="Pfam" id="PF00126">
    <property type="entry name" value="HTH_1"/>
    <property type="match status" value="1"/>
</dbReference>
<sequence length="301" mass="33748">MDTNQLIAFEQVVRHGSFSKAARIMDISQPTISIRIQNLERAVGGELFNRGGSRLELSELGRTFLPFAQKAVETLNKGVELAQMAKEGRGGKIVIGTLPTLAAHYFSSTLAKLHKANPNLEVIVHTGHNQEILEMLHNGLIKLGIMTYPFFNTELKSLLHIKEPLMFVSHCKHQLARKAEIDIKDIRELADPFLLVDWSMEAKRYQLELISQKRAEFEVPPPTAYDMLKNGMGAALLTETMVAQDIADGTLVKLNVNGFPQIYRESALVQFKRETDISPSLQTFIDAFKDEVKNNSCCLVK</sequence>
<evidence type="ECO:0000313" key="7">
    <source>
        <dbReference type="Proteomes" id="UP001258181"/>
    </source>
</evidence>
<keyword evidence="2" id="KW-0805">Transcription regulation</keyword>
<dbReference type="InterPro" id="IPR036388">
    <property type="entry name" value="WH-like_DNA-bd_sf"/>
</dbReference>
<dbReference type="CDD" id="cd05466">
    <property type="entry name" value="PBP2_LTTR_substrate"/>
    <property type="match status" value="1"/>
</dbReference>
<dbReference type="GO" id="GO:0003677">
    <property type="term" value="F:DNA binding"/>
    <property type="evidence" value="ECO:0007669"/>
    <property type="project" value="UniProtKB-KW"/>
</dbReference>